<protein>
    <submittedName>
        <fullName evidence="1">Uncharacterized protein</fullName>
    </submittedName>
</protein>
<proteinExistence type="predicted"/>
<gene>
    <name evidence="1" type="ORF">Patl1_28714</name>
</gene>
<comment type="caution">
    <text evidence="1">The sequence shown here is derived from an EMBL/GenBank/DDBJ whole genome shotgun (WGS) entry which is preliminary data.</text>
</comment>
<keyword evidence="2" id="KW-1185">Reference proteome</keyword>
<reference evidence="2" key="1">
    <citation type="journal article" date="2023" name="G3 (Bethesda)">
        <title>Genome assembly and association tests identify interacting loci associated with vigor, precocity, and sex in interspecific pistachio rootstocks.</title>
        <authorList>
            <person name="Palmer W."/>
            <person name="Jacygrad E."/>
            <person name="Sagayaradj S."/>
            <person name="Cavanaugh K."/>
            <person name="Han R."/>
            <person name="Bertier L."/>
            <person name="Beede B."/>
            <person name="Kafkas S."/>
            <person name="Golino D."/>
            <person name="Preece J."/>
            <person name="Michelmore R."/>
        </authorList>
    </citation>
    <scope>NUCLEOTIDE SEQUENCE [LARGE SCALE GENOMIC DNA]</scope>
</reference>
<dbReference type="EMBL" id="CM047901">
    <property type="protein sequence ID" value="KAJ0096295.1"/>
    <property type="molecule type" value="Genomic_DNA"/>
</dbReference>
<organism evidence="1 2">
    <name type="scientific">Pistacia atlantica</name>
    <dbReference type="NCBI Taxonomy" id="434234"/>
    <lineage>
        <taxon>Eukaryota</taxon>
        <taxon>Viridiplantae</taxon>
        <taxon>Streptophyta</taxon>
        <taxon>Embryophyta</taxon>
        <taxon>Tracheophyta</taxon>
        <taxon>Spermatophyta</taxon>
        <taxon>Magnoliopsida</taxon>
        <taxon>eudicotyledons</taxon>
        <taxon>Gunneridae</taxon>
        <taxon>Pentapetalae</taxon>
        <taxon>rosids</taxon>
        <taxon>malvids</taxon>
        <taxon>Sapindales</taxon>
        <taxon>Anacardiaceae</taxon>
        <taxon>Pistacia</taxon>
    </lineage>
</organism>
<accession>A0ACC1BBJ1</accession>
<evidence type="ECO:0000313" key="1">
    <source>
        <dbReference type="EMBL" id="KAJ0096295.1"/>
    </source>
</evidence>
<evidence type="ECO:0000313" key="2">
    <source>
        <dbReference type="Proteomes" id="UP001164250"/>
    </source>
</evidence>
<dbReference type="Proteomes" id="UP001164250">
    <property type="component" value="Chromosome 5"/>
</dbReference>
<sequence>MSKTSFLNFQYGLSNRKSSQKSPPQLSISMERKNSSASKVMQPNVQEMRSVFDKFDTNKDGKISRQEYKAALNLLGKGVAETEAAKSFQFVDTDGDGFIDFKEGARKSDIQAAFQVFDLNGDKKIDAEELMEVLRRMGERCSLDACRKMIRGVDADGDGSVDMDEFMTMMTRTMKVT</sequence>
<name>A0ACC1BBJ1_9ROSI</name>